<evidence type="ECO:0000256" key="6">
    <source>
        <dbReference type="ARBA" id="ARBA00023180"/>
    </source>
</evidence>
<keyword evidence="6" id="KW-0325">Glycoprotein</keyword>
<evidence type="ECO:0000313" key="12">
    <source>
        <dbReference type="EMBL" id="KAK1880784.1"/>
    </source>
</evidence>
<evidence type="ECO:0000256" key="10">
    <source>
        <dbReference type="SAM" id="SignalP"/>
    </source>
</evidence>
<evidence type="ECO:0000256" key="5">
    <source>
        <dbReference type="ARBA" id="ARBA00023157"/>
    </source>
</evidence>
<feature type="disulfide bond" evidence="7">
    <location>
        <begin position="164"/>
        <end position="228"/>
    </location>
</feature>
<dbReference type="Proteomes" id="UP001228049">
    <property type="component" value="Unassembled WGS sequence"/>
</dbReference>
<evidence type="ECO:0000256" key="8">
    <source>
        <dbReference type="SAM" id="MobiDB-lite"/>
    </source>
</evidence>
<keyword evidence="9" id="KW-1133">Transmembrane helix</keyword>
<keyword evidence="13" id="KW-1185">Reference proteome</keyword>
<evidence type="ECO:0000259" key="11">
    <source>
        <dbReference type="PROSITE" id="PS50287"/>
    </source>
</evidence>
<keyword evidence="5 7" id="KW-1015">Disulfide bond</keyword>
<proteinExistence type="predicted"/>
<feature type="compositionally biased region" description="Polar residues" evidence="8">
    <location>
        <begin position="477"/>
        <end position="489"/>
    </location>
</feature>
<evidence type="ECO:0000256" key="4">
    <source>
        <dbReference type="ARBA" id="ARBA00022737"/>
    </source>
</evidence>
<dbReference type="SMART" id="SM00202">
    <property type="entry name" value="SR"/>
    <property type="match status" value="2"/>
</dbReference>
<evidence type="ECO:0000256" key="9">
    <source>
        <dbReference type="SAM" id="Phobius"/>
    </source>
</evidence>
<comment type="caution">
    <text evidence="12">The sequence shown here is derived from an EMBL/GenBank/DDBJ whole genome shotgun (WGS) entry which is preliminary data.</text>
</comment>
<dbReference type="Gene3D" id="3.10.250.10">
    <property type="entry name" value="SRCR-like domain"/>
    <property type="match status" value="2"/>
</dbReference>
<evidence type="ECO:0000256" key="3">
    <source>
        <dbReference type="ARBA" id="ARBA00022729"/>
    </source>
</evidence>
<dbReference type="Pfam" id="PF00530">
    <property type="entry name" value="SRCR"/>
    <property type="match status" value="2"/>
</dbReference>
<dbReference type="GO" id="GO:0004252">
    <property type="term" value="F:serine-type endopeptidase activity"/>
    <property type="evidence" value="ECO:0007669"/>
    <property type="project" value="TreeGrafter"/>
</dbReference>
<feature type="domain" description="SRCR" evidence="11">
    <location>
        <begin position="244"/>
        <end position="343"/>
    </location>
</feature>
<evidence type="ECO:0000256" key="2">
    <source>
        <dbReference type="ARBA" id="ARBA00022525"/>
    </source>
</evidence>
<dbReference type="EMBL" id="JASDAP010000025">
    <property type="protein sequence ID" value="KAK1880784.1"/>
    <property type="molecule type" value="Genomic_DNA"/>
</dbReference>
<dbReference type="AlphaFoldDB" id="A0AAD9BEX4"/>
<dbReference type="GO" id="GO:0031638">
    <property type="term" value="P:zymogen activation"/>
    <property type="evidence" value="ECO:0007669"/>
    <property type="project" value="TreeGrafter"/>
</dbReference>
<dbReference type="PROSITE" id="PS00420">
    <property type="entry name" value="SRCR_1"/>
    <property type="match status" value="1"/>
</dbReference>
<dbReference type="GO" id="GO:0005886">
    <property type="term" value="C:plasma membrane"/>
    <property type="evidence" value="ECO:0007669"/>
    <property type="project" value="TreeGrafter"/>
</dbReference>
<feature type="region of interest" description="Disordered" evidence="8">
    <location>
        <begin position="469"/>
        <end position="489"/>
    </location>
</feature>
<dbReference type="PRINTS" id="PR00258">
    <property type="entry name" value="SPERACTRCPTR"/>
</dbReference>
<protein>
    <submittedName>
        <fullName evidence="12">T-cell differentiation antigen CD6</fullName>
    </submittedName>
</protein>
<keyword evidence="9" id="KW-0812">Transmembrane</keyword>
<keyword evidence="3 10" id="KW-0732">Signal</keyword>
<dbReference type="FunFam" id="3.10.250.10:FF:000010">
    <property type="entry name" value="T-cell differentiation antigen CD6"/>
    <property type="match status" value="1"/>
</dbReference>
<organism evidence="12 13">
    <name type="scientific">Dissostichus eleginoides</name>
    <name type="common">Patagonian toothfish</name>
    <name type="synonym">Dissostichus amissus</name>
    <dbReference type="NCBI Taxonomy" id="100907"/>
    <lineage>
        <taxon>Eukaryota</taxon>
        <taxon>Metazoa</taxon>
        <taxon>Chordata</taxon>
        <taxon>Craniata</taxon>
        <taxon>Vertebrata</taxon>
        <taxon>Euteleostomi</taxon>
        <taxon>Actinopterygii</taxon>
        <taxon>Neopterygii</taxon>
        <taxon>Teleostei</taxon>
        <taxon>Neoteleostei</taxon>
        <taxon>Acanthomorphata</taxon>
        <taxon>Eupercaria</taxon>
        <taxon>Perciformes</taxon>
        <taxon>Notothenioidei</taxon>
        <taxon>Nototheniidae</taxon>
        <taxon>Dissostichus</taxon>
    </lineage>
</organism>
<feature type="transmembrane region" description="Helical" evidence="9">
    <location>
        <begin position="383"/>
        <end position="405"/>
    </location>
</feature>
<feature type="chain" id="PRO_5042117647" evidence="10">
    <location>
        <begin position="27"/>
        <end position="641"/>
    </location>
</feature>
<feature type="disulfide bond" evidence="7">
    <location>
        <begin position="209"/>
        <end position="219"/>
    </location>
</feature>
<dbReference type="GO" id="GO:0005615">
    <property type="term" value="C:extracellular space"/>
    <property type="evidence" value="ECO:0007669"/>
    <property type="project" value="TreeGrafter"/>
</dbReference>
<accession>A0AAD9BEX4</accession>
<reference evidence="12" key="1">
    <citation type="submission" date="2023-04" db="EMBL/GenBank/DDBJ databases">
        <title>Chromosome-level genome of Chaenocephalus aceratus.</title>
        <authorList>
            <person name="Park H."/>
        </authorList>
    </citation>
    <scope>NUCLEOTIDE SEQUENCE</scope>
    <source>
        <strain evidence="12">DE</strain>
        <tissue evidence="12">Muscle</tissue>
    </source>
</reference>
<dbReference type="InterPro" id="IPR001190">
    <property type="entry name" value="SRCR"/>
</dbReference>
<dbReference type="InterPro" id="IPR036772">
    <property type="entry name" value="SRCR-like_dom_sf"/>
</dbReference>
<gene>
    <name evidence="12" type="ORF">KUDE01_026306</name>
</gene>
<evidence type="ECO:0000256" key="7">
    <source>
        <dbReference type="PROSITE-ProRule" id="PRU00196"/>
    </source>
</evidence>
<feature type="compositionally biased region" description="Basic and acidic residues" evidence="8">
    <location>
        <begin position="588"/>
        <end position="600"/>
    </location>
</feature>
<comment type="caution">
    <text evidence="7">Lacks conserved residue(s) required for the propagation of feature annotation.</text>
</comment>
<feature type="disulfide bond" evidence="7">
    <location>
        <begin position="177"/>
        <end position="238"/>
    </location>
</feature>
<sequence length="641" mass="70047">MKLLKCILIIQLSCLCLGPTDYQVRAEGNYSGAVIQEEFNSDPYIHRLSGNCSFTLRMGGNRSSDVVALPADSLDELAEQMCKDLDCGSIFQVNKTSSPPNANCFHDCLYRDGLLQNCSQSEGGNCYVLAEAVCGRRAVRLAGGSGRCAGRVELWRNGEWGTVCDDQWDLRDADVVCAQLGCGYALSVTGQGGSFPPGRGPVHRDELNCTGREESLWDCPASQEESDCGHKEDAGVVCSEMRAVRLTGGQDRCSGKVEIHRNGSWGTLCDNCWNKDMSSMVCAMLQCGTEPEKFTQFVPPLAHNNGTLWYYSCKNVQNMWQCSEYVNKTHLCISSKASGVICKGSLGFAEATTAAGSTVMTSWTTGVTPVSHTEGFSFPSPELLGTMALALLLLVVLITNSVLCCHYRRRHAFLLQQTRSNPRILSDRHNNGYQDSVDLVKVTPNPLQNKVPSNPRYLWTQHSSVDSSSVDTDYEQYDQSNDPSVPLSTFRNSQRYRTEVNPFMRPAGLHSLSEDAAEPSEEVMGMFSGCIGDADAPYARVSKIISVDSFDTSSTSSGDCYENTSNNYVTFPPEPEPGQSSGVSDALDPPRLDFNKDHLHPGQTANLQRSDDEGDGPIYSPVSPDQNLSSDDDYDDIGTLE</sequence>
<dbReference type="SUPFAM" id="SSF56487">
    <property type="entry name" value="SRCR-like"/>
    <property type="match status" value="2"/>
</dbReference>
<evidence type="ECO:0000313" key="13">
    <source>
        <dbReference type="Proteomes" id="UP001228049"/>
    </source>
</evidence>
<keyword evidence="4" id="KW-0677">Repeat</keyword>
<feature type="signal peptide" evidence="10">
    <location>
        <begin position="1"/>
        <end position="26"/>
    </location>
</feature>
<dbReference type="PANTHER" id="PTHR48071">
    <property type="entry name" value="SRCR DOMAIN-CONTAINING PROTEIN"/>
    <property type="match status" value="1"/>
</dbReference>
<feature type="region of interest" description="Disordered" evidence="8">
    <location>
        <begin position="550"/>
        <end position="641"/>
    </location>
</feature>
<keyword evidence="9" id="KW-0472">Membrane</keyword>
<feature type="compositionally biased region" description="Acidic residues" evidence="8">
    <location>
        <begin position="630"/>
        <end position="641"/>
    </location>
</feature>
<comment type="subcellular location">
    <subcellularLocation>
        <location evidence="1">Secreted</location>
    </subcellularLocation>
</comment>
<evidence type="ECO:0000256" key="1">
    <source>
        <dbReference type="ARBA" id="ARBA00004613"/>
    </source>
</evidence>
<keyword evidence="2" id="KW-0964">Secreted</keyword>
<feature type="domain" description="SRCR" evidence="11">
    <location>
        <begin position="139"/>
        <end position="239"/>
    </location>
</feature>
<dbReference type="PANTHER" id="PTHR48071:SF15">
    <property type="entry name" value="SRCR DOMAIN-CONTAINING PROTEIN"/>
    <property type="match status" value="1"/>
</dbReference>
<dbReference type="PROSITE" id="PS50287">
    <property type="entry name" value="SRCR_2"/>
    <property type="match status" value="2"/>
</dbReference>
<name>A0AAD9BEX4_DISEL</name>